<evidence type="ECO:0000313" key="5">
    <source>
        <dbReference type="Proteomes" id="UP000626180"/>
    </source>
</evidence>
<keyword evidence="3" id="KW-0012">Acyltransferase</keyword>
<dbReference type="EMBL" id="JADMCD010000020">
    <property type="protein sequence ID" value="MBF8643660.1"/>
    <property type="molecule type" value="Genomic_DNA"/>
</dbReference>
<reference evidence="2 5" key="2">
    <citation type="submission" date="2020-10" db="EMBL/GenBank/DDBJ databases">
        <title>Genome sequences of Pseudomonas isolates.</title>
        <authorList>
            <person name="Wessels L."/>
            <person name="Reich F."/>
            <person name="Hammerl J."/>
        </authorList>
    </citation>
    <scope>NUCLEOTIDE SEQUENCE [LARGE SCALE GENOMIC DNA]</scope>
    <source>
        <strain evidence="2 5">20-MO00624-0</strain>
    </source>
</reference>
<dbReference type="GO" id="GO:0008999">
    <property type="term" value="F:protein-N-terminal-alanine acetyltransferase activity"/>
    <property type="evidence" value="ECO:0007669"/>
    <property type="project" value="TreeGrafter"/>
</dbReference>
<dbReference type="Proteomes" id="UP000250443">
    <property type="component" value="Unassembled WGS sequence"/>
</dbReference>
<dbReference type="FunFam" id="3.40.630.30:FF:000047">
    <property type="entry name" value="Acetyltransferase, GNAT family"/>
    <property type="match status" value="1"/>
</dbReference>
<dbReference type="EC" id="2.3.1.-" evidence="3"/>
<evidence type="ECO:0000313" key="4">
    <source>
        <dbReference type="Proteomes" id="UP000250443"/>
    </source>
</evidence>
<dbReference type="GO" id="GO:1990189">
    <property type="term" value="F:protein N-terminal-serine acetyltransferase activity"/>
    <property type="evidence" value="ECO:0007669"/>
    <property type="project" value="TreeGrafter"/>
</dbReference>
<dbReference type="PANTHER" id="PTHR43441:SF2">
    <property type="entry name" value="FAMILY ACETYLTRANSFERASE, PUTATIVE (AFU_ORTHOLOGUE AFUA_7G00850)-RELATED"/>
    <property type="match status" value="1"/>
</dbReference>
<evidence type="ECO:0000313" key="3">
    <source>
        <dbReference type="EMBL" id="SPZ16590.1"/>
    </source>
</evidence>
<dbReference type="AlphaFoldDB" id="A0A2X2FCS0"/>
<dbReference type="InterPro" id="IPR000182">
    <property type="entry name" value="GNAT_dom"/>
</dbReference>
<dbReference type="Proteomes" id="UP000626180">
    <property type="component" value="Unassembled WGS sequence"/>
</dbReference>
<dbReference type="InterPro" id="IPR051908">
    <property type="entry name" value="Ribosomal_N-acetyltransferase"/>
</dbReference>
<keyword evidence="3" id="KW-0808">Transferase</keyword>
<dbReference type="PROSITE" id="PS51186">
    <property type="entry name" value="GNAT"/>
    <property type="match status" value="1"/>
</dbReference>
<dbReference type="PANTHER" id="PTHR43441">
    <property type="entry name" value="RIBOSOMAL-PROTEIN-SERINE ACETYLTRANSFERASE"/>
    <property type="match status" value="1"/>
</dbReference>
<name>A0A2X2FCS0_PSELU</name>
<feature type="domain" description="N-acetyltransferase" evidence="1">
    <location>
        <begin position="37"/>
        <end position="195"/>
    </location>
</feature>
<keyword evidence="5" id="KW-1185">Reference proteome</keyword>
<accession>A0A2X2FCS0</accession>
<dbReference type="SUPFAM" id="SSF55729">
    <property type="entry name" value="Acyl-CoA N-acyltransferases (Nat)"/>
    <property type="match status" value="1"/>
</dbReference>
<proteinExistence type="predicted"/>
<sequence length="246" mass="28303">MNREGIRNAYQQPIGQPLAEWTERSRPSRTVKEGRYCRLEPLNAEIHASDLYEAYGQAEDGRDWTYMLSGPFIHEADYHRFAEQAAASEDPMHFVVVDLRSGRAVGTLSLMRIDPANGVMEVGHVAFSTLMKRSILSTEAHYLLMYHAFEDLGYRRYEWKCDSLNEPSRQAALRLGFQFEGVFRQALVYKGRSRDTAWFSIIDTEWPVLRNAFTGWLDPANFNEDGQQLRSLQAFQRSARVNDPLG</sequence>
<organism evidence="3 4">
    <name type="scientific">Pseudomonas luteola</name>
    <dbReference type="NCBI Taxonomy" id="47886"/>
    <lineage>
        <taxon>Bacteria</taxon>
        <taxon>Pseudomonadati</taxon>
        <taxon>Pseudomonadota</taxon>
        <taxon>Gammaproteobacteria</taxon>
        <taxon>Pseudomonadales</taxon>
        <taxon>Pseudomonadaceae</taxon>
        <taxon>Pseudomonas</taxon>
    </lineage>
</organism>
<evidence type="ECO:0000259" key="1">
    <source>
        <dbReference type="PROSITE" id="PS51186"/>
    </source>
</evidence>
<dbReference type="InterPro" id="IPR016181">
    <property type="entry name" value="Acyl_CoA_acyltransferase"/>
</dbReference>
<protein>
    <submittedName>
        <fullName evidence="2">GNAT family N-acetyltransferase</fullName>
    </submittedName>
    <submittedName>
        <fullName evidence="3">Putative acetyltransferase</fullName>
        <ecNumber evidence="3">2.3.1.-</ecNumber>
    </submittedName>
</protein>
<evidence type="ECO:0000313" key="2">
    <source>
        <dbReference type="EMBL" id="MBF8643660.1"/>
    </source>
</evidence>
<gene>
    <name evidence="3" type="primary">ydaF_3</name>
    <name evidence="2" type="ORF">IRZ65_23660</name>
    <name evidence="3" type="ORF">NCTC11842_05624</name>
</gene>
<dbReference type="Gene3D" id="3.40.630.30">
    <property type="match status" value="1"/>
</dbReference>
<dbReference type="Pfam" id="PF13302">
    <property type="entry name" value="Acetyltransf_3"/>
    <property type="match status" value="1"/>
</dbReference>
<dbReference type="EMBL" id="UAUF01000015">
    <property type="protein sequence ID" value="SPZ16590.1"/>
    <property type="molecule type" value="Genomic_DNA"/>
</dbReference>
<reference evidence="3 4" key="1">
    <citation type="submission" date="2018-06" db="EMBL/GenBank/DDBJ databases">
        <authorList>
            <consortium name="Pathogen Informatics"/>
            <person name="Doyle S."/>
        </authorList>
    </citation>
    <scope>NUCLEOTIDE SEQUENCE [LARGE SCALE GENOMIC DNA]</scope>
    <source>
        <strain evidence="3 4">NCTC11842</strain>
    </source>
</reference>